<organism evidence="7 8">
    <name type="scientific">Planobispora rosea</name>
    <dbReference type="NCBI Taxonomy" id="35762"/>
    <lineage>
        <taxon>Bacteria</taxon>
        <taxon>Bacillati</taxon>
        <taxon>Actinomycetota</taxon>
        <taxon>Actinomycetes</taxon>
        <taxon>Streptosporangiales</taxon>
        <taxon>Streptosporangiaceae</taxon>
        <taxon>Planobispora</taxon>
    </lineage>
</organism>
<dbReference type="SUPFAM" id="SSF52540">
    <property type="entry name" value="P-loop containing nucleoside triphosphate hydrolases"/>
    <property type="match status" value="1"/>
</dbReference>
<evidence type="ECO:0000259" key="6">
    <source>
        <dbReference type="PROSITE" id="PS50893"/>
    </source>
</evidence>
<keyword evidence="2" id="KW-0813">Transport</keyword>
<dbReference type="PANTHER" id="PTHR43335">
    <property type="entry name" value="ABC TRANSPORTER, ATP-BINDING PROTEIN"/>
    <property type="match status" value="1"/>
</dbReference>
<evidence type="ECO:0000256" key="1">
    <source>
        <dbReference type="ARBA" id="ARBA00005417"/>
    </source>
</evidence>
<reference evidence="7" key="1">
    <citation type="submission" date="2021-01" db="EMBL/GenBank/DDBJ databases">
        <title>Whole genome shotgun sequence of Planobispora rosea NBRC 15558.</title>
        <authorList>
            <person name="Komaki H."/>
            <person name="Tamura T."/>
        </authorList>
    </citation>
    <scope>NUCLEOTIDE SEQUENCE</scope>
    <source>
        <strain evidence="7">NBRC 15558</strain>
    </source>
</reference>
<dbReference type="PANTHER" id="PTHR43335:SF4">
    <property type="entry name" value="ABC TRANSPORTER, ATP-BINDING PROTEIN"/>
    <property type="match status" value="1"/>
</dbReference>
<comment type="similarity">
    <text evidence="1">Belongs to the ABC transporter superfamily.</text>
</comment>
<sequence>MGRVIDIQNLSKRYGDTVAVDGLSFTVQPGRVTGFLGPNGAGKSTTMRMALGLDHPTGGRVLIGDRHYRELADPLRRVGSMLEARDVHPGRSAYGHLLWMARSNRIPAARVREVLELVGLEKVARHRVRGFSLGMTQRLGIAAALLGDPPVLLLDEPVNGLDPEGVRWIRNLMRGLAAEGRTVFVSSHLMSEMALTADHLVVISRGRLLADTSTREFIEANSRSRVRIRTPEPERMRRALAAAGVRVRQAADGTLEAYGTEAARVGDLASASGLTVHEIGTETASLEEAFMRLTGDGADHRTSGPDTGDGTGHRTTASDTGDGTGHPAAGPRSGERRAGRRG</sequence>
<gene>
    <name evidence="7" type="ORF">Pro02_49320</name>
</gene>
<dbReference type="EMBL" id="BOOI01000047">
    <property type="protein sequence ID" value="GIH86524.1"/>
    <property type="molecule type" value="Genomic_DNA"/>
</dbReference>
<feature type="domain" description="ABC transporter" evidence="6">
    <location>
        <begin position="5"/>
        <end position="230"/>
    </location>
</feature>
<dbReference type="PROSITE" id="PS50893">
    <property type="entry name" value="ABC_TRANSPORTER_2"/>
    <property type="match status" value="1"/>
</dbReference>
<proteinExistence type="inferred from homology"/>
<protein>
    <submittedName>
        <fullName evidence="7">ABC transporter ATP-binding protein</fullName>
    </submittedName>
</protein>
<dbReference type="InterPro" id="IPR027417">
    <property type="entry name" value="P-loop_NTPase"/>
</dbReference>
<comment type="caution">
    <text evidence="7">The sequence shown here is derived from an EMBL/GenBank/DDBJ whole genome shotgun (WGS) entry which is preliminary data.</text>
</comment>
<accession>A0A8J3WE18</accession>
<dbReference type="Proteomes" id="UP000655044">
    <property type="component" value="Unassembled WGS sequence"/>
</dbReference>
<evidence type="ECO:0000256" key="4">
    <source>
        <dbReference type="ARBA" id="ARBA00022840"/>
    </source>
</evidence>
<evidence type="ECO:0000313" key="8">
    <source>
        <dbReference type="Proteomes" id="UP000655044"/>
    </source>
</evidence>
<dbReference type="Gene3D" id="3.40.50.300">
    <property type="entry name" value="P-loop containing nucleotide triphosphate hydrolases"/>
    <property type="match status" value="1"/>
</dbReference>
<evidence type="ECO:0000313" key="7">
    <source>
        <dbReference type="EMBL" id="GIH86524.1"/>
    </source>
</evidence>
<dbReference type="Pfam" id="PF00005">
    <property type="entry name" value="ABC_tran"/>
    <property type="match status" value="1"/>
</dbReference>
<dbReference type="AlphaFoldDB" id="A0A8J3WE18"/>
<dbReference type="InterPro" id="IPR003593">
    <property type="entry name" value="AAA+_ATPase"/>
</dbReference>
<evidence type="ECO:0000256" key="5">
    <source>
        <dbReference type="SAM" id="MobiDB-lite"/>
    </source>
</evidence>
<keyword evidence="4 7" id="KW-0067">ATP-binding</keyword>
<keyword evidence="3" id="KW-0547">Nucleotide-binding</keyword>
<feature type="region of interest" description="Disordered" evidence="5">
    <location>
        <begin position="295"/>
        <end position="342"/>
    </location>
</feature>
<dbReference type="SMART" id="SM00382">
    <property type="entry name" value="AAA"/>
    <property type="match status" value="1"/>
</dbReference>
<evidence type="ECO:0000256" key="2">
    <source>
        <dbReference type="ARBA" id="ARBA00022448"/>
    </source>
</evidence>
<dbReference type="GO" id="GO:0016887">
    <property type="term" value="F:ATP hydrolysis activity"/>
    <property type="evidence" value="ECO:0007669"/>
    <property type="project" value="InterPro"/>
</dbReference>
<dbReference type="InterPro" id="IPR003439">
    <property type="entry name" value="ABC_transporter-like_ATP-bd"/>
</dbReference>
<evidence type="ECO:0000256" key="3">
    <source>
        <dbReference type="ARBA" id="ARBA00022741"/>
    </source>
</evidence>
<name>A0A8J3WE18_PLARO</name>
<feature type="compositionally biased region" description="Basic and acidic residues" evidence="5">
    <location>
        <begin position="333"/>
        <end position="342"/>
    </location>
</feature>
<dbReference type="GO" id="GO:0005524">
    <property type="term" value="F:ATP binding"/>
    <property type="evidence" value="ECO:0007669"/>
    <property type="project" value="UniProtKB-KW"/>
</dbReference>
<keyword evidence="8" id="KW-1185">Reference proteome</keyword>